<comment type="caution">
    <text evidence="4">The sequence shown here is derived from an EMBL/GenBank/DDBJ whole genome shotgun (WGS) entry which is preliminary data.</text>
</comment>
<protein>
    <submittedName>
        <fullName evidence="4">Uncharacterized protein</fullName>
    </submittedName>
</protein>
<keyword evidence="6" id="KW-1185">Reference proteome</keyword>
<accession>A0A949WHK3</accession>
<keyword evidence="2" id="KW-0472">Membrane</keyword>
<gene>
    <name evidence="3" type="ORF">HT657_04985</name>
    <name evidence="4" type="ORF">HT672_01355</name>
</gene>
<dbReference type="RefSeq" id="WP_157402240.1">
    <property type="nucleotide sequence ID" value="NZ_JABULY010000002.1"/>
</dbReference>
<sequence length="301" mass="34340">MKQQFITNLKNGKISAAQNRKELAELVKQGGIFSPLAEHIKADLKLQHHWVSHYFFSKVNLLANNFSQELCEHLIQVKERLQQIPEQGFAVENMTETVNTTTNFTQETPKANQYVEPDLSRYIPNSKLKGYIDAQDVSAIRAFLFAELSDFRLTIEELIQAVFYVEKNAKGVFEEYKTSAFIAEIEQDESKWNGRYFNLQQGDLNLNFALVRFFHLVNVRETLMKKGDPDFQQIKVERKEPQVQTQAGSQRTASQSTPRSQTGQPARQTKEQSTNNSNSKVLAAILAVGGLVALALWKLFH</sequence>
<keyword evidence="2" id="KW-1133">Transmembrane helix</keyword>
<dbReference type="GeneID" id="65548002"/>
<reference evidence="4 6" key="1">
    <citation type="journal article" date="2021" name="Mol. Ecol.">
        <title>Polar bear-adapted Ursidibacter maritimus are remarkably conserved after generations in captivity.</title>
        <authorList>
            <person name="Espinosa-Gongora C."/>
            <person name="Hansen M.J."/>
            <person name="Bertelsen M.F."/>
            <person name="Bojesen A.M."/>
        </authorList>
    </citation>
    <scope>NUCLEOTIDE SEQUENCE</scope>
    <source>
        <strain evidence="4">Pb43105x</strain>
        <strain evidence="3 6">Pb43106</strain>
    </source>
</reference>
<evidence type="ECO:0000313" key="6">
    <source>
        <dbReference type="Proteomes" id="UP001196379"/>
    </source>
</evidence>
<evidence type="ECO:0000313" key="3">
    <source>
        <dbReference type="EMBL" id="MBV6531496.1"/>
    </source>
</evidence>
<dbReference type="EMBL" id="JABUMC010000002">
    <property type="protein sequence ID" value="MBV6545956.1"/>
    <property type="molecule type" value="Genomic_DNA"/>
</dbReference>
<feature type="transmembrane region" description="Helical" evidence="2">
    <location>
        <begin position="281"/>
        <end position="300"/>
    </location>
</feature>
<name>A0A949WHK3_9PAST</name>
<evidence type="ECO:0000256" key="2">
    <source>
        <dbReference type="SAM" id="Phobius"/>
    </source>
</evidence>
<dbReference type="Proteomes" id="UP001196379">
    <property type="component" value="Unassembled WGS sequence"/>
</dbReference>
<dbReference type="EMBL" id="JABULY010000002">
    <property type="protein sequence ID" value="MBV6531496.1"/>
    <property type="molecule type" value="Genomic_DNA"/>
</dbReference>
<organism evidence="4 5">
    <name type="scientific">Ursidibacter maritimus</name>
    <dbReference type="NCBI Taxonomy" id="1331689"/>
    <lineage>
        <taxon>Bacteria</taxon>
        <taxon>Pseudomonadati</taxon>
        <taxon>Pseudomonadota</taxon>
        <taxon>Gammaproteobacteria</taxon>
        <taxon>Pasteurellales</taxon>
        <taxon>Pasteurellaceae</taxon>
        <taxon>Ursidibacter</taxon>
    </lineage>
</organism>
<dbReference type="AlphaFoldDB" id="A0A949WHK3"/>
<evidence type="ECO:0000313" key="5">
    <source>
        <dbReference type="Proteomes" id="UP000732858"/>
    </source>
</evidence>
<feature type="compositionally biased region" description="Polar residues" evidence="1">
    <location>
        <begin position="242"/>
        <end position="275"/>
    </location>
</feature>
<evidence type="ECO:0000313" key="4">
    <source>
        <dbReference type="EMBL" id="MBV6545956.1"/>
    </source>
</evidence>
<evidence type="ECO:0000256" key="1">
    <source>
        <dbReference type="SAM" id="MobiDB-lite"/>
    </source>
</evidence>
<feature type="region of interest" description="Disordered" evidence="1">
    <location>
        <begin position="239"/>
        <end position="275"/>
    </location>
</feature>
<dbReference type="OrthoDB" id="9204502at2"/>
<keyword evidence="2" id="KW-0812">Transmembrane</keyword>
<dbReference type="Proteomes" id="UP000732858">
    <property type="component" value="Unassembled WGS sequence"/>
</dbReference>
<proteinExistence type="predicted"/>